<proteinExistence type="predicted"/>
<evidence type="ECO:0000256" key="1">
    <source>
        <dbReference type="SAM" id="MobiDB-lite"/>
    </source>
</evidence>
<dbReference type="Gene3D" id="3.30.420.10">
    <property type="entry name" value="Ribonuclease H-like superfamily/Ribonuclease H"/>
    <property type="match status" value="1"/>
</dbReference>
<dbReference type="OrthoDB" id="501284at2"/>
<dbReference type="InterPro" id="IPR012337">
    <property type="entry name" value="RNaseH-like_sf"/>
</dbReference>
<dbReference type="EMBL" id="MJMJ01000001">
    <property type="protein sequence ID" value="OLQ93391.1"/>
    <property type="molecule type" value="Genomic_DNA"/>
</dbReference>
<feature type="region of interest" description="Disordered" evidence="1">
    <location>
        <begin position="180"/>
        <end position="202"/>
    </location>
</feature>
<evidence type="ECO:0000313" key="3">
    <source>
        <dbReference type="Proteomes" id="UP000186313"/>
    </source>
</evidence>
<dbReference type="STRING" id="1381081.BIY22_02545"/>
<dbReference type="Proteomes" id="UP000186313">
    <property type="component" value="Unassembled WGS sequence"/>
</dbReference>
<feature type="compositionally biased region" description="Basic and acidic residues" evidence="1">
    <location>
        <begin position="180"/>
        <end position="195"/>
    </location>
</feature>
<accession>A0A1Q9HRB5</accession>
<dbReference type="AlphaFoldDB" id="A0A1Q9HRB5"/>
<dbReference type="InterPro" id="IPR036397">
    <property type="entry name" value="RNaseH_sf"/>
</dbReference>
<protein>
    <recommendedName>
        <fullName evidence="4">Transposase</fullName>
    </recommendedName>
</protein>
<reference evidence="2 3" key="1">
    <citation type="submission" date="2016-09" db="EMBL/GenBank/DDBJ databases">
        <title>Genomic Taxonomy of the Vibrionaceae.</title>
        <authorList>
            <person name="Gonzalez-Castillo A."/>
            <person name="Gomez-Gil B."/>
            <person name="Enciso-Ibarra K."/>
        </authorList>
    </citation>
    <scope>NUCLEOTIDE SEQUENCE [LARGE SCALE GENOMIC DNA]</scope>
    <source>
        <strain evidence="2 3">CAIM 703</strain>
    </source>
</reference>
<sequence>MIYQGMRIYSEDAVTNLLVCHTNLHLKKAAIADVNQFHSRDNISKPVVMRFDQITQLINKQGMKTQPYSYPAEMSFSDDELTRQKRSKWLSKRDTKFNRIYPISNESYINQYLYGDGLAEEVIELMKEQLEAAPDSAWRSRGAYYNALNRYIVFGSTPNALLPFGLKQCGSNYLHIEEPGEDNVKRGRGGADNRNSRSKSCGVTKKHKIQLQQVISCLKSSDGKFTFSRVRDVFNLNFQSHIIEREVDGITSRTYKAFDESQTISDDQIRYHFNQILSRAEFKKIKYGPLLYEKDHADRQGEAHDGVIGATHRYEIDATILDVYIRYEFDNSGRYTMGRPVLYLVIDVFSTMIVGMYLGFDGPNWQGASQAMVNACLDKVEFCGRFGIPPEAVNWPCAEIPVQVTVDNGNEHTNAVISSVLRSEIGIRAYNFVAVFRGDAKGIVERKFGVLNEQSIHFLAGSIPEKTERGEQHPSNRAEETYNSIAARICLEIMFHNNSANRIHKLDKNAIRSDIDITPQALYVHSLHQEMNGGRPSKNEDPGRIYWAFLPEETATVRSNGIHFEGLVFHSDYAKRAGWYQRARHNGAFKIPVKRPRDWSTHLWHKTPENEYICFSLKNTNSENPFIDTHWEPLMHLLEQFKDKSHQNKLNRRKLMATKQGLLDAIEAENRAQIAGIPESNRKSMQTGIKGKQALYKALLALYQMIDFHQTVADESLPETEHLSQQDDLDDELYL</sequence>
<name>A0A1Q9HRB5_9VIBR</name>
<dbReference type="SUPFAM" id="SSF53098">
    <property type="entry name" value="Ribonuclease H-like"/>
    <property type="match status" value="1"/>
</dbReference>
<dbReference type="GO" id="GO:0003676">
    <property type="term" value="F:nucleic acid binding"/>
    <property type="evidence" value="ECO:0007669"/>
    <property type="project" value="InterPro"/>
</dbReference>
<gene>
    <name evidence="2" type="ORF">BIY22_02545</name>
</gene>
<organism evidence="2 3">
    <name type="scientific">Vibrio panuliri</name>
    <dbReference type="NCBI Taxonomy" id="1381081"/>
    <lineage>
        <taxon>Bacteria</taxon>
        <taxon>Pseudomonadati</taxon>
        <taxon>Pseudomonadota</taxon>
        <taxon>Gammaproteobacteria</taxon>
        <taxon>Vibrionales</taxon>
        <taxon>Vibrionaceae</taxon>
        <taxon>Vibrio</taxon>
    </lineage>
</organism>
<evidence type="ECO:0000313" key="2">
    <source>
        <dbReference type="EMBL" id="OLQ93391.1"/>
    </source>
</evidence>
<comment type="caution">
    <text evidence="2">The sequence shown here is derived from an EMBL/GenBank/DDBJ whole genome shotgun (WGS) entry which is preliminary data.</text>
</comment>
<evidence type="ECO:0008006" key="4">
    <source>
        <dbReference type="Google" id="ProtNLM"/>
    </source>
</evidence>
<dbReference type="RefSeq" id="WP_075706028.1">
    <property type="nucleotide sequence ID" value="NZ_MJMJ01000001.1"/>
</dbReference>